<dbReference type="InterPro" id="IPR050161">
    <property type="entry name" value="Siro_Cobalamin_biosynth"/>
</dbReference>
<dbReference type="InterPro" id="IPR003043">
    <property type="entry name" value="Uropor_MeTrfase_CS"/>
</dbReference>
<keyword evidence="3 6" id="KW-0808">Transferase</keyword>
<evidence type="ECO:0000313" key="9">
    <source>
        <dbReference type="EMBL" id="CEM32703.1"/>
    </source>
</evidence>
<dbReference type="InterPro" id="IPR014776">
    <property type="entry name" value="4pyrrole_Mease_sub2"/>
</dbReference>
<dbReference type="PhylomeDB" id="A0A0G4GQG5"/>
<dbReference type="CDD" id="cd11642">
    <property type="entry name" value="SUMT"/>
    <property type="match status" value="1"/>
</dbReference>
<evidence type="ECO:0000256" key="2">
    <source>
        <dbReference type="ARBA" id="ARBA00022603"/>
    </source>
</evidence>
<sequence length="297" mass="31509">MLMTGSDLSWQKALLVTMGVAAGLGAALGLELLRSRRRRKHKALWKYLTDAGRACKTGCVYLVGAGPASADLMTLRAAHLLATATVVVTDDLVERDVLSFAPEGCEIVHVGKRGGRDDSTPQSDIDQLLVEKAREGHAVVRLKGGDPLVFGRVWSEIVSLRDANIPFEIVPGVSSVLSAPAAAVLPLTHKTKSKVVAVASGHEVQSLDWTALANGVIDTYVILMAGKTLPNICSFLLTNGRSEDTPVAVIHNAHREGQRRVVGTIKTIGGLTQTMKLSPAIVVIGDVAALGTYDHLM</sequence>
<dbReference type="InterPro" id="IPR006366">
    <property type="entry name" value="CobA/CysG_C"/>
</dbReference>
<dbReference type="AlphaFoldDB" id="A0A0G4GQG5"/>
<reference evidence="9 10" key="1">
    <citation type="submission" date="2014-11" db="EMBL/GenBank/DDBJ databases">
        <authorList>
            <person name="Zhu J."/>
            <person name="Qi W."/>
            <person name="Song R."/>
        </authorList>
    </citation>
    <scope>NUCLEOTIDE SEQUENCE [LARGE SCALE GENOMIC DNA]</scope>
</reference>
<keyword evidence="2 6" id="KW-0489">Methyltransferase</keyword>
<dbReference type="NCBIfam" id="TIGR01469">
    <property type="entry name" value="cobA_cysG_Cterm"/>
    <property type="match status" value="1"/>
</dbReference>
<evidence type="ECO:0000256" key="4">
    <source>
        <dbReference type="ARBA" id="ARBA00022691"/>
    </source>
</evidence>
<feature type="domain" description="Tetrapyrrole methylase" evidence="8">
    <location>
        <begin position="60"/>
        <end position="268"/>
    </location>
</feature>
<keyword evidence="7" id="KW-0472">Membrane</keyword>
<dbReference type="VEuPathDB" id="CryptoDB:Vbra_18365"/>
<dbReference type="GO" id="GO:0019354">
    <property type="term" value="P:siroheme biosynthetic process"/>
    <property type="evidence" value="ECO:0007669"/>
    <property type="project" value="InterPro"/>
</dbReference>
<feature type="transmembrane region" description="Helical" evidence="7">
    <location>
        <begin position="12"/>
        <end position="33"/>
    </location>
</feature>
<dbReference type="PANTHER" id="PTHR45790">
    <property type="entry name" value="SIROHEME SYNTHASE-RELATED"/>
    <property type="match status" value="1"/>
</dbReference>
<organism evidence="9 10">
    <name type="scientific">Vitrella brassicaformis (strain CCMP3155)</name>
    <dbReference type="NCBI Taxonomy" id="1169540"/>
    <lineage>
        <taxon>Eukaryota</taxon>
        <taxon>Sar</taxon>
        <taxon>Alveolata</taxon>
        <taxon>Colpodellida</taxon>
        <taxon>Vitrellaceae</taxon>
        <taxon>Vitrella</taxon>
    </lineage>
</organism>
<evidence type="ECO:0000256" key="3">
    <source>
        <dbReference type="ARBA" id="ARBA00022679"/>
    </source>
</evidence>
<dbReference type="GO" id="GO:0004851">
    <property type="term" value="F:uroporphyrin-III C-methyltransferase activity"/>
    <property type="evidence" value="ECO:0007669"/>
    <property type="project" value="UniProtKB-EC"/>
</dbReference>
<evidence type="ECO:0000256" key="7">
    <source>
        <dbReference type="SAM" id="Phobius"/>
    </source>
</evidence>
<dbReference type="SUPFAM" id="SSF53790">
    <property type="entry name" value="Tetrapyrrole methylase"/>
    <property type="match status" value="1"/>
</dbReference>
<dbReference type="Gene3D" id="3.30.950.10">
    <property type="entry name" value="Methyltransferase, Cobalt-precorrin-4 Transmethylase, Domain 2"/>
    <property type="match status" value="1"/>
</dbReference>
<dbReference type="InterPro" id="IPR014777">
    <property type="entry name" value="4pyrrole_Mease_sub1"/>
</dbReference>
<dbReference type="Pfam" id="PF00590">
    <property type="entry name" value="TP_methylase"/>
    <property type="match status" value="1"/>
</dbReference>
<accession>A0A0G4GQG5</accession>
<dbReference type="EMBL" id="CDMY01000759">
    <property type="protein sequence ID" value="CEM32703.1"/>
    <property type="molecule type" value="Genomic_DNA"/>
</dbReference>
<keyword evidence="7" id="KW-1133">Transmembrane helix</keyword>
<dbReference type="PROSITE" id="PS00840">
    <property type="entry name" value="SUMT_2"/>
    <property type="match status" value="1"/>
</dbReference>
<evidence type="ECO:0000256" key="6">
    <source>
        <dbReference type="RuleBase" id="RU003960"/>
    </source>
</evidence>
<dbReference type="InterPro" id="IPR000878">
    <property type="entry name" value="4pyrrol_Mease"/>
</dbReference>
<dbReference type="PANTHER" id="PTHR45790:SF3">
    <property type="entry name" value="S-ADENOSYL-L-METHIONINE-DEPENDENT UROPORPHYRINOGEN III METHYLTRANSFERASE, CHLOROPLASTIC"/>
    <property type="match status" value="1"/>
</dbReference>
<dbReference type="InParanoid" id="A0A0G4GQG5"/>
<dbReference type="Proteomes" id="UP000041254">
    <property type="component" value="Unassembled WGS sequence"/>
</dbReference>
<dbReference type="FunFam" id="3.40.1010.10:FF:000001">
    <property type="entry name" value="Siroheme synthase"/>
    <property type="match status" value="1"/>
</dbReference>
<protein>
    <recommendedName>
        <fullName evidence="1">uroporphyrinogen-III C-methyltransferase</fullName>
        <ecNumber evidence="1">2.1.1.107</ecNumber>
    </recommendedName>
</protein>
<dbReference type="OrthoDB" id="508204at2759"/>
<evidence type="ECO:0000256" key="5">
    <source>
        <dbReference type="ARBA" id="ARBA00023244"/>
    </source>
</evidence>
<dbReference type="Gene3D" id="3.40.1010.10">
    <property type="entry name" value="Cobalt-precorrin-4 Transmethylase, Domain 1"/>
    <property type="match status" value="1"/>
</dbReference>
<dbReference type="OMA" id="NTLVFYM"/>
<keyword evidence="7" id="KW-0812">Transmembrane</keyword>
<evidence type="ECO:0000256" key="1">
    <source>
        <dbReference type="ARBA" id="ARBA00012162"/>
    </source>
</evidence>
<dbReference type="EC" id="2.1.1.107" evidence="1"/>
<keyword evidence="10" id="KW-1185">Reference proteome</keyword>
<evidence type="ECO:0000259" key="8">
    <source>
        <dbReference type="Pfam" id="PF00590"/>
    </source>
</evidence>
<evidence type="ECO:0000313" key="10">
    <source>
        <dbReference type="Proteomes" id="UP000041254"/>
    </source>
</evidence>
<dbReference type="GO" id="GO:0032259">
    <property type="term" value="P:methylation"/>
    <property type="evidence" value="ECO:0007669"/>
    <property type="project" value="UniProtKB-KW"/>
</dbReference>
<dbReference type="InterPro" id="IPR035996">
    <property type="entry name" value="4pyrrol_Methylase_sf"/>
</dbReference>
<comment type="similarity">
    <text evidence="6">Belongs to the precorrin methyltransferase family.</text>
</comment>
<dbReference type="NCBIfam" id="NF004790">
    <property type="entry name" value="PRK06136.1"/>
    <property type="match status" value="1"/>
</dbReference>
<keyword evidence="5" id="KW-0627">Porphyrin biosynthesis</keyword>
<name>A0A0G4GQG5_VITBC</name>
<proteinExistence type="inferred from homology"/>
<keyword evidence="4" id="KW-0949">S-adenosyl-L-methionine</keyword>
<gene>
    <name evidence="9" type="ORF">Vbra_18365</name>
</gene>
<dbReference type="STRING" id="1169540.A0A0G4GQG5"/>